<evidence type="ECO:0000256" key="1">
    <source>
        <dbReference type="SAM" id="MobiDB-lite"/>
    </source>
</evidence>
<dbReference type="RefSeq" id="WP_236863014.1">
    <property type="nucleotide sequence ID" value="NZ_BAABAZ010000012.1"/>
</dbReference>
<evidence type="ECO:0000313" key="3">
    <source>
        <dbReference type="Proteomes" id="UP001501586"/>
    </source>
</evidence>
<gene>
    <name evidence="2" type="ORF">GCM10022261_27450</name>
</gene>
<reference evidence="3" key="1">
    <citation type="journal article" date="2019" name="Int. J. Syst. Evol. Microbiol.">
        <title>The Global Catalogue of Microorganisms (GCM) 10K type strain sequencing project: providing services to taxonomists for standard genome sequencing and annotation.</title>
        <authorList>
            <consortium name="The Broad Institute Genomics Platform"/>
            <consortium name="The Broad Institute Genome Sequencing Center for Infectious Disease"/>
            <person name="Wu L."/>
            <person name="Ma J."/>
        </authorList>
    </citation>
    <scope>NUCLEOTIDE SEQUENCE [LARGE SCALE GENOMIC DNA]</scope>
    <source>
        <strain evidence="3">JCM 17458</strain>
    </source>
</reference>
<accession>A0ABP8EMK1</accession>
<dbReference type="Pfam" id="PF11382">
    <property type="entry name" value="MctB"/>
    <property type="match status" value="1"/>
</dbReference>
<dbReference type="Proteomes" id="UP001501586">
    <property type="component" value="Unassembled WGS sequence"/>
</dbReference>
<dbReference type="EMBL" id="BAABAZ010000012">
    <property type="protein sequence ID" value="GAA4285214.1"/>
    <property type="molecule type" value="Genomic_DNA"/>
</dbReference>
<dbReference type="InterPro" id="IPR021522">
    <property type="entry name" value="MctB"/>
</dbReference>
<feature type="region of interest" description="Disordered" evidence="1">
    <location>
        <begin position="162"/>
        <end position="198"/>
    </location>
</feature>
<name>A0ABP8EMK1_9MICO</name>
<comment type="caution">
    <text evidence="2">The sequence shown here is derived from an EMBL/GenBank/DDBJ whole genome shotgun (WGS) entry which is preliminary data.</text>
</comment>
<keyword evidence="3" id="KW-1185">Reference proteome</keyword>
<evidence type="ECO:0000313" key="2">
    <source>
        <dbReference type="EMBL" id="GAA4285214.1"/>
    </source>
</evidence>
<organism evidence="2 3">
    <name type="scientific">Brevibacterium daeguense</name>
    <dbReference type="NCBI Taxonomy" id="909936"/>
    <lineage>
        <taxon>Bacteria</taxon>
        <taxon>Bacillati</taxon>
        <taxon>Actinomycetota</taxon>
        <taxon>Actinomycetes</taxon>
        <taxon>Micrococcales</taxon>
        <taxon>Brevibacteriaceae</taxon>
        <taxon>Brevibacterium</taxon>
    </lineage>
</organism>
<protein>
    <submittedName>
        <fullName evidence="2">Copper transporter</fullName>
    </submittedName>
</protein>
<proteinExistence type="predicted"/>
<sequence>MIDFRYHLVSLISVFLALAVGIVLGAGPLKEPIGDSLQSQVEALRSDRDGLRVELEAAQGDAERLSEYVVASAPELLADTLPDTSVTLVAGPGGSADTVTALKDRFEESGASIATELQLSENALDPTDSAELLESLREVDPTLPAGDGDALVQALTKALAAGTGQEPGGPAATGEPTDDSAEAPGTPPAEDASEGYSQDQAAQVIEVLSAAGRISGGRYSAADSVVLVAPVVPDPPADGQPTATPTPESAEQDTAYVDLSTGLAQRIPTVVTGTTASAERGLVAALREAESAVSTVDGLELAAGPVITAVTVEETIAGSPGAFGFAGNAQAVLPGVQE</sequence>